<dbReference type="AlphaFoldDB" id="A0AAD6HHN4"/>
<evidence type="ECO:0000313" key="3">
    <source>
        <dbReference type="EMBL" id="KAJ5718964.1"/>
    </source>
</evidence>
<dbReference type="CDD" id="cd08570">
    <property type="entry name" value="GDPD_YPL206cp_fungi"/>
    <property type="match status" value="1"/>
</dbReference>
<name>A0AAD6HHN4_9EURO</name>
<keyword evidence="4" id="KW-1185">Reference proteome</keyword>
<dbReference type="GO" id="GO:0008081">
    <property type="term" value="F:phosphoric diester hydrolase activity"/>
    <property type="evidence" value="ECO:0007669"/>
    <property type="project" value="InterPro"/>
</dbReference>
<dbReference type="InterPro" id="IPR030395">
    <property type="entry name" value="GP_PDE_dom"/>
</dbReference>
<dbReference type="SUPFAM" id="SSF51695">
    <property type="entry name" value="PLC-like phosphodiesterases"/>
    <property type="match status" value="1"/>
</dbReference>
<proteinExistence type="predicted"/>
<keyword evidence="1" id="KW-0472">Membrane</keyword>
<dbReference type="PROSITE" id="PS51704">
    <property type="entry name" value="GP_PDE"/>
    <property type="match status" value="1"/>
</dbReference>
<dbReference type="PANTHER" id="PTHR43805:SF1">
    <property type="entry name" value="GP-PDE DOMAIN-CONTAINING PROTEIN"/>
    <property type="match status" value="1"/>
</dbReference>
<dbReference type="Pfam" id="PF03009">
    <property type="entry name" value="GDPD"/>
    <property type="match status" value="1"/>
</dbReference>
<dbReference type="Proteomes" id="UP001215712">
    <property type="component" value="Unassembled WGS sequence"/>
</dbReference>
<evidence type="ECO:0000313" key="4">
    <source>
        <dbReference type="Proteomes" id="UP001215712"/>
    </source>
</evidence>
<dbReference type="Gene3D" id="3.20.20.190">
    <property type="entry name" value="Phosphatidylinositol (PI) phosphodiesterase"/>
    <property type="match status" value="1"/>
</dbReference>
<sequence>RQPSSNPVTAHFLHSPISNDGSTMPQIISHRGFKGKYPENTICAIENAIEAGTHALELDLHLTRDGVVVLSHDKTLQRCYGLKKKVIDCDWEELKTLRTLMAPHVPMPRLIDVLEYLRQPGREHIWVLLDIKLDNDPDTIMKTIAKTIESVPIPAIGPDWHRRIVLGFWSARFLPPSTQYLPRYAMTLICVDLSYARQFLHVPRISFNVNQQILLGPLGRGFLEEARAARRRVYLWTVNAPNLMRWAIRHQVDGIITDEPEHLYAIRENWQKEQSEGSHTSNLQQDHLDLGQRARILLVTVIIFVFGWIIRRKYLPTLQRVQFEGKRAP</sequence>
<dbReference type="PANTHER" id="PTHR43805">
    <property type="entry name" value="GLYCEROPHOSPHORYL DIESTER PHOSPHODIESTERASE"/>
    <property type="match status" value="1"/>
</dbReference>
<protein>
    <recommendedName>
        <fullName evidence="2">GP-PDE domain-containing protein</fullName>
    </recommendedName>
</protein>
<feature type="domain" description="GP-PDE" evidence="2">
    <location>
        <begin position="25"/>
        <end position="267"/>
    </location>
</feature>
<evidence type="ECO:0000259" key="2">
    <source>
        <dbReference type="PROSITE" id="PS51704"/>
    </source>
</evidence>
<gene>
    <name evidence="3" type="ORF">N7493_007419</name>
</gene>
<organism evidence="3 4">
    <name type="scientific">Penicillium malachiteum</name>
    <dbReference type="NCBI Taxonomy" id="1324776"/>
    <lineage>
        <taxon>Eukaryota</taxon>
        <taxon>Fungi</taxon>
        <taxon>Dikarya</taxon>
        <taxon>Ascomycota</taxon>
        <taxon>Pezizomycotina</taxon>
        <taxon>Eurotiomycetes</taxon>
        <taxon>Eurotiomycetidae</taxon>
        <taxon>Eurotiales</taxon>
        <taxon>Aspergillaceae</taxon>
        <taxon>Penicillium</taxon>
    </lineage>
</organism>
<dbReference type="InterPro" id="IPR017946">
    <property type="entry name" value="PLC-like_Pdiesterase_TIM-brl"/>
</dbReference>
<accession>A0AAD6HHN4</accession>
<reference evidence="3" key="2">
    <citation type="submission" date="2023-01" db="EMBL/GenBank/DDBJ databases">
        <authorList>
            <person name="Petersen C."/>
        </authorList>
    </citation>
    <scope>NUCLEOTIDE SEQUENCE</scope>
    <source>
        <strain evidence="3">IBT 17514</strain>
    </source>
</reference>
<feature type="transmembrane region" description="Helical" evidence="1">
    <location>
        <begin position="294"/>
        <end position="310"/>
    </location>
</feature>
<keyword evidence="1" id="KW-1133">Transmembrane helix</keyword>
<evidence type="ECO:0000256" key="1">
    <source>
        <dbReference type="SAM" id="Phobius"/>
    </source>
</evidence>
<keyword evidence="1" id="KW-0812">Transmembrane</keyword>
<dbReference type="EMBL" id="JAQJAN010000011">
    <property type="protein sequence ID" value="KAJ5718964.1"/>
    <property type="molecule type" value="Genomic_DNA"/>
</dbReference>
<comment type="caution">
    <text evidence="3">The sequence shown here is derived from an EMBL/GenBank/DDBJ whole genome shotgun (WGS) entry which is preliminary data.</text>
</comment>
<dbReference type="GO" id="GO:0006629">
    <property type="term" value="P:lipid metabolic process"/>
    <property type="evidence" value="ECO:0007669"/>
    <property type="project" value="InterPro"/>
</dbReference>
<reference evidence="3" key="1">
    <citation type="journal article" date="2023" name="IMA Fungus">
        <title>Comparative genomic study of the Penicillium genus elucidates a diverse pangenome and 15 lateral gene transfer events.</title>
        <authorList>
            <person name="Petersen C."/>
            <person name="Sorensen T."/>
            <person name="Nielsen M.R."/>
            <person name="Sondergaard T.E."/>
            <person name="Sorensen J.L."/>
            <person name="Fitzpatrick D.A."/>
            <person name="Frisvad J.C."/>
            <person name="Nielsen K.L."/>
        </authorList>
    </citation>
    <scope>NUCLEOTIDE SEQUENCE</scope>
    <source>
        <strain evidence="3">IBT 17514</strain>
    </source>
</reference>
<feature type="non-terminal residue" evidence="3">
    <location>
        <position position="1"/>
    </location>
</feature>